<name>A0A1P9WSD6_9BACT</name>
<dbReference type="InterPro" id="IPR000209">
    <property type="entry name" value="Peptidase_S8/S53_dom"/>
</dbReference>
<dbReference type="InterPro" id="IPR023828">
    <property type="entry name" value="Peptidase_S8_Ser-AS"/>
</dbReference>
<keyword evidence="3 5" id="KW-0378">Hydrolase</keyword>
<dbReference type="Proteomes" id="UP000187941">
    <property type="component" value="Chromosome"/>
</dbReference>
<dbReference type="PANTHER" id="PTHR43806:SF11">
    <property type="entry name" value="CEREVISIN-RELATED"/>
    <property type="match status" value="1"/>
</dbReference>
<dbReference type="PANTHER" id="PTHR43806">
    <property type="entry name" value="PEPTIDASE S8"/>
    <property type="match status" value="1"/>
</dbReference>
<feature type="active site" description="Charge relay system" evidence="5">
    <location>
        <position position="338"/>
    </location>
</feature>
<dbReference type="InterPro" id="IPR036852">
    <property type="entry name" value="Peptidase_S8/S53_dom_sf"/>
</dbReference>
<evidence type="ECO:0000256" key="1">
    <source>
        <dbReference type="ARBA" id="ARBA00011073"/>
    </source>
</evidence>
<dbReference type="AlphaFoldDB" id="A0A1P9WSD6"/>
<evidence type="ECO:0000313" key="9">
    <source>
        <dbReference type="Proteomes" id="UP000187941"/>
    </source>
</evidence>
<dbReference type="PROSITE" id="PS00136">
    <property type="entry name" value="SUBTILASE_ASP"/>
    <property type="match status" value="1"/>
</dbReference>
<proteinExistence type="inferred from homology"/>
<dbReference type="Gene3D" id="3.40.50.200">
    <property type="entry name" value="Peptidase S8/S53 domain"/>
    <property type="match status" value="1"/>
</dbReference>
<keyword evidence="4 5" id="KW-0720">Serine protease</keyword>
<evidence type="ECO:0000256" key="5">
    <source>
        <dbReference type="PROSITE-ProRule" id="PRU01240"/>
    </source>
</evidence>
<dbReference type="PRINTS" id="PR00723">
    <property type="entry name" value="SUBTILISIN"/>
</dbReference>
<sequence length="397" mass="40088">MNEEHIILRAPSVSTRDIFAGSGGGFSTLESAESIVAGLSVEVADLTTSDLADITRSPDVVAVAPGVPMKLVEPFERMDVPQPTAQSIAWGVQAVGADTSPFTGNGIVVAVLDTGIDAAHPAFAGVTIIQKDFTGEGDGDQDGHGTHCAGTIFGQTVNGTRIGVATGVRKALIGKVLGENGGGSAGIVNAVNWAVQNGANVISMSLGIDFPGLVKRLEGSGMPTELAVSKALEGYRANVQLFEKLAQLVRAGSGFFQPTLLIAAAGNESRRNVNPQFEIAVSPPAVSDGFISVAALGQSGTQFSVAPFSNTGAIVAGPGVNILSAKPGGGFASMSGTSMATPHVAGIAALWAEQLRANGVLSPGTLTARLIASGVTGNLVSGFDPFDVGTGMVRAPQ</sequence>
<evidence type="ECO:0000256" key="3">
    <source>
        <dbReference type="ARBA" id="ARBA00022801"/>
    </source>
</evidence>
<dbReference type="Pfam" id="PF00082">
    <property type="entry name" value="Peptidase_S8"/>
    <property type="match status" value="1"/>
</dbReference>
<dbReference type="STRING" id="1178516.AWR27_02300"/>
<dbReference type="PROSITE" id="PS00138">
    <property type="entry name" value="SUBTILASE_SER"/>
    <property type="match status" value="1"/>
</dbReference>
<dbReference type="EMBL" id="CP014263">
    <property type="protein sequence ID" value="AQG78272.1"/>
    <property type="molecule type" value="Genomic_DNA"/>
</dbReference>
<dbReference type="GO" id="GO:0004252">
    <property type="term" value="F:serine-type endopeptidase activity"/>
    <property type="evidence" value="ECO:0007669"/>
    <property type="project" value="UniProtKB-UniRule"/>
</dbReference>
<dbReference type="InterPro" id="IPR050131">
    <property type="entry name" value="Peptidase_S8_subtilisin-like"/>
</dbReference>
<gene>
    <name evidence="8" type="ORF">AWR27_02300</name>
</gene>
<evidence type="ECO:0000313" key="8">
    <source>
        <dbReference type="EMBL" id="AQG78272.1"/>
    </source>
</evidence>
<feature type="domain" description="Peptidase S8/S53" evidence="7">
    <location>
        <begin position="104"/>
        <end position="372"/>
    </location>
</feature>
<evidence type="ECO:0000259" key="7">
    <source>
        <dbReference type="Pfam" id="PF00082"/>
    </source>
</evidence>
<feature type="active site" description="Charge relay system" evidence="5">
    <location>
        <position position="113"/>
    </location>
</feature>
<evidence type="ECO:0000256" key="6">
    <source>
        <dbReference type="RuleBase" id="RU003355"/>
    </source>
</evidence>
<dbReference type="OrthoDB" id="9798386at2"/>
<keyword evidence="9" id="KW-1185">Reference proteome</keyword>
<feature type="active site" description="Charge relay system" evidence="5">
    <location>
        <position position="144"/>
    </location>
</feature>
<dbReference type="InterPro" id="IPR023827">
    <property type="entry name" value="Peptidase_S8_Asp-AS"/>
</dbReference>
<dbReference type="InterPro" id="IPR015500">
    <property type="entry name" value="Peptidase_S8_subtilisin-rel"/>
</dbReference>
<dbReference type="GO" id="GO:0006508">
    <property type="term" value="P:proteolysis"/>
    <property type="evidence" value="ECO:0007669"/>
    <property type="project" value="UniProtKB-KW"/>
</dbReference>
<dbReference type="PROSITE" id="PS51892">
    <property type="entry name" value="SUBTILASE"/>
    <property type="match status" value="1"/>
</dbReference>
<keyword evidence="2 5" id="KW-0645">Protease</keyword>
<dbReference type="RefSeq" id="WP_077129694.1">
    <property type="nucleotide sequence ID" value="NZ_CP014263.1"/>
</dbReference>
<evidence type="ECO:0000256" key="2">
    <source>
        <dbReference type="ARBA" id="ARBA00022670"/>
    </source>
</evidence>
<evidence type="ECO:0000256" key="4">
    <source>
        <dbReference type="ARBA" id="ARBA00022825"/>
    </source>
</evidence>
<organism evidence="8 9">
    <name type="scientific">Spirosoma montaniterrae</name>
    <dbReference type="NCBI Taxonomy" id="1178516"/>
    <lineage>
        <taxon>Bacteria</taxon>
        <taxon>Pseudomonadati</taxon>
        <taxon>Bacteroidota</taxon>
        <taxon>Cytophagia</taxon>
        <taxon>Cytophagales</taxon>
        <taxon>Cytophagaceae</taxon>
        <taxon>Spirosoma</taxon>
    </lineage>
</organism>
<dbReference type="SUPFAM" id="SSF52743">
    <property type="entry name" value="Subtilisin-like"/>
    <property type="match status" value="1"/>
</dbReference>
<protein>
    <submittedName>
        <fullName evidence="8">Peptidase S8</fullName>
    </submittedName>
</protein>
<reference evidence="8 9" key="1">
    <citation type="submission" date="2016-01" db="EMBL/GenBank/DDBJ databases">
        <authorList>
            <person name="Oliw E.H."/>
        </authorList>
    </citation>
    <scope>NUCLEOTIDE SEQUENCE [LARGE SCALE GENOMIC DNA]</scope>
    <source>
        <strain evidence="8 9">DY10</strain>
    </source>
</reference>
<comment type="similarity">
    <text evidence="1 5 6">Belongs to the peptidase S8 family.</text>
</comment>
<accession>A0A1P9WSD6</accession>
<dbReference type="KEGG" id="smon:AWR27_02300"/>
<dbReference type="CDD" id="cd07480">
    <property type="entry name" value="Peptidases_S8_12"/>
    <property type="match status" value="1"/>
</dbReference>